<evidence type="ECO:0000313" key="8">
    <source>
        <dbReference type="Proteomes" id="UP000799302"/>
    </source>
</evidence>
<dbReference type="Gene3D" id="3.20.20.80">
    <property type="entry name" value="Glycosidases"/>
    <property type="match status" value="1"/>
</dbReference>
<evidence type="ECO:0000256" key="1">
    <source>
        <dbReference type="ARBA" id="ARBA00004609"/>
    </source>
</evidence>
<dbReference type="InterPro" id="IPR017853">
    <property type="entry name" value="GH"/>
</dbReference>
<feature type="non-terminal residue" evidence="7">
    <location>
        <position position="472"/>
    </location>
</feature>
<keyword evidence="4" id="KW-1015">Disulfide bond</keyword>
<organism evidence="7 8">
    <name type="scientific">Microthyrium microscopicum</name>
    <dbReference type="NCBI Taxonomy" id="703497"/>
    <lineage>
        <taxon>Eukaryota</taxon>
        <taxon>Fungi</taxon>
        <taxon>Dikarya</taxon>
        <taxon>Ascomycota</taxon>
        <taxon>Pezizomycotina</taxon>
        <taxon>Dothideomycetes</taxon>
        <taxon>Dothideomycetes incertae sedis</taxon>
        <taxon>Microthyriales</taxon>
        <taxon>Microthyriaceae</taxon>
        <taxon>Microthyrium</taxon>
    </lineage>
</organism>
<feature type="non-terminal residue" evidence="7">
    <location>
        <position position="1"/>
    </location>
</feature>
<evidence type="ECO:0000256" key="4">
    <source>
        <dbReference type="ARBA" id="ARBA00023157"/>
    </source>
</evidence>
<dbReference type="Pfam" id="PF03198">
    <property type="entry name" value="Glyco_hydro_72"/>
    <property type="match status" value="1"/>
</dbReference>
<protein>
    <recommendedName>
        <fullName evidence="6">1,3-beta-glucanosyltransferase</fullName>
        <ecNumber evidence="6">2.4.1.-</ecNumber>
    </recommendedName>
</protein>
<dbReference type="Proteomes" id="UP000799302">
    <property type="component" value="Unassembled WGS sequence"/>
</dbReference>
<keyword evidence="6" id="KW-0472">Membrane</keyword>
<dbReference type="GO" id="GO:0005886">
    <property type="term" value="C:plasma membrane"/>
    <property type="evidence" value="ECO:0007669"/>
    <property type="project" value="UniProtKB-SubCell"/>
</dbReference>
<evidence type="ECO:0000256" key="2">
    <source>
        <dbReference type="ARBA" id="ARBA00007528"/>
    </source>
</evidence>
<comment type="function">
    <text evidence="6">Splits internally a 1,3-beta-glucan molecule and transfers the newly generated reducing end (the donor) to the non-reducing end of another 1,3-beta-glucan molecule (the acceptor) forming a 1,3-beta linkage, resulting in the elongation of 1,3-beta-glucan chains in the cell wall.</text>
</comment>
<keyword evidence="6" id="KW-0808">Transferase</keyword>
<dbReference type="GO" id="GO:0031505">
    <property type="term" value="P:fungal-type cell wall organization"/>
    <property type="evidence" value="ECO:0007669"/>
    <property type="project" value="TreeGrafter"/>
</dbReference>
<sequence length="472" mass="51556">GNHLFYANGSQFFVRGVAYQDGGARAVRSSVAKPYIDPLSDISKCERDIPEMIKLGINLIRVYALNASSDHSACMRSFDDVGIYALIELGNGIEDIFQTQRSTWTHVLQDRFEKLVDDFHEYTNVLGFIVASEVVTDRNRTTAMPFVKAAVRDTKTYIKAKGHRNIPVGYTGSDDVAVSKVPSYLVCADVWSTPTIDFYGVSLYGWCGESNLEASGYQRQIQAFQAYPKPVIISEYGCKKPSPRAFKEVSAIYGEKSMTDVFSGAIVYQYYNDSYNSGLINVMGNNVEETLDYTALSSQLALYTPSSTSIGKWPSVTSRSQIPCPTIDSAFFAGTQWPITPNKGICTCMLQSLACAGDPNNVEQTSLDALELLCGESEINPKCAGITGNSTTDMYGTLGTGTIMCSPSERFFFVQNQFYVSQADVAKPPEERCSSLHGTIQSPQATRSVSNACQIVLRQAGPQGTGTITSTP</sequence>
<dbReference type="EC" id="2.4.1.-" evidence="6"/>
<name>A0A6A6UN91_9PEZI</name>
<dbReference type="PANTHER" id="PTHR31468:SF2">
    <property type="entry name" value="1,3-BETA-GLUCANOSYLTRANSFERASE GAS1"/>
    <property type="match status" value="1"/>
</dbReference>
<dbReference type="SUPFAM" id="SSF51445">
    <property type="entry name" value="(Trans)glycosidases"/>
    <property type="match status" value="1"/>
</dbReference>
<comment type="similarity">
    <text evidence="2 6">Belongs to the glycosyl hydrolase 72 family.</text>
</comment>
<keyword evidence="3" id="KW-0732">Signal</keyword>
<dbReference type="Gene3D" id="1.20.58.1040">
    <property type="match status" value="1"/>
</dbReference>
<gene>
    <name evidence="7" type="ORF">BT63DRAFT_466487</name>
</gene>
<dbReference type="GO" id="GO:0042124">
    <property type="term" value="F:1,3-beta-glucanosyltransferase activity"/>
    <property type="evidence" value="ECO:0007669"/>
    <property type="project" value="TreeGrafter"/>
</dbReference>
<dbReference type="OrthoDB" id="421038at2759"/>
<dbReference type="GO" id="GO:0098552">
    <property type="term" value="C:side of membrane"/>
    <property type="evidence" value="ECO:0007669"/>
    <property type="project" value="UniProtKB-KW"/>
</dbReference>
<dbReference type="GO" id="GO:0071970">
    <property type="term" value="P:fungal-type cell wall (1-&gt;3)-beta-D-glucan biosynthetic process"/>
    <property type="evidence" value="ECO:0007669"/>
    <property type="project" value="TreeGrafter"/>
</dbReference>
<dbReference type="AlphaFoldDB" id="A0A6A6UN91"/>
<dbReference type="EMBL" id="MU004231">
    <property type="protein sequence ID" value="KAF2672971.1"/>
    <property type="molecule type" value="Genomic_DNA"/>
</dbReference>
<keyword evidence="5" id="KW-0325">Glycoprotein</keyword>
<dbReference type="InterPro" id="IPR004886">
    <property type="entry name" value="Glucanosyltransferase"/>
</dbReference>
<reference evidence="7" key="1">
    <citation type="journal article" date="2020" name="Stud. Mycol.">
        <title>101 Dothideomycetes genomes: a test case for predicting lifestyles and emergence of pathogens.</title>
        <authorList>
            <person name="Haridas S."/>
            <person name="Albert R."/>
            <person name="Binder M."/>
            <person name="Bloem J."/>
            <person name="Labutti K."/>
            <person name="Salamov A."/>
            <person name="Andreopoulos B."/>
            <person name="Baker S."/>
            <person name="Barry K."/>
            <person name="Bills G."/>
            <person name="Bluhm B."/>
            <person name="Cannon C."/>
            <person name="Castanera R."/>
            <person name="Culley D."/>
            <person name="Daum C."/>
            <person name="Ezra D."/>
            <person name="Gonzalez J."/>
            <person name="Henrissat B."/>
            <person name="Kuo A."/>
            <person name="Liang C."/>
            <person name="Lipzen A."/>
            <person name="Lutzoni F."/>
            <person name="Magnuson J."/>
            <person name="Mondo S."/>
            <person name="Nolan M."/>
            <person name="Ohm R."/>
            <person name="Pangilinan J."/>
            <person name="Park H.-J."/>
            <person name="Ramirez L."/>
            <person name="Alfaro M."/>
            <person name="Sun H."/>
            <person name="Tritt A."/>
            <person name="Yoshinaga Y."/>
            <person name="Zwiers L.-H."/>
            <person name="Turgeon B."/>
            <person name="Goodwin S."/>
            <person name="Spatafora J."/>
            <person name="Crous P."/>
            <person name="Grigoriev I."/>
        </authorList>
    </citation>
    <scope>NUCLEOTIDE SEQUENCE</scope>
    <source>
        <strain evidence="7">CBS 115976</strain>
    </source>
</reference>
<evidence type="ECO:0000256" key="3">
    <source>
        <dbReference type="ARBA" id="ARBA00022729"/>
    </source>
</evidence>
<evidence type="ECO:0000256" key="6">
    <source>
        <dbReference type="RuleBase" id="RU361209"/>
    </source>
</evidence>
<keyword evidence="8" id="KW-1185">Reference proteome</keyword>
<keyword evidence="6" id="KW-0336">GPI-anchor</keyword>
<keyword evidence="6" id="KW-0449">Lipoprotein</keyword>
<proteinExistence type="inferred from homology"/>
<dbReference type="PANTHER" id="PTHR31468">
    <property type="entry name" value="1,3-BETA-GLUCANOSYLTRANSFERASE GAS1"/>
    <property type="match status" value="1"/>
</dbReference>
<evidence type="ECO:0000256" key="5">
    <source>
        <dbReference type="ARBA" id="ARBA00023180"/>
    </source>
</evidence>
<comment type="subcellular location">
    <subcellularLocation>
        <location evidence="1 6">Cell membrane</location>
        <topology evidence="1 6">Lipid-anchor</topology>
        <topology evidence="1 6">GPI-anchor</topology>
    </subcellularLocation>
</comment>
<accession>A0A6A6UN91</accession>
<evidence type="ECO:0000313" key="7">
    <source>
        <dbReference type="EMBL" id="KAF2672971.1"/>
    </source>
</evidence>